<dbReference type="AlphaFoldDB" id="A0A1E3Q637"/>
<evidence type="ECO:0008006" key="8">
    <source>
        <dbReference type="Google" id="ProtNLM"/>
    </source>
</evidence>
<proteinExistence type="predicted"/>
<feature type="transmembrane region" description="Helical" evidence="5">
    <location>
        <begin position="12"/>
        <end position="30"/>
    </location>
</feature>
<reference evidence="6 7" key="1">
    <citation type="journal article" date="2016" name="Proc. Natl. Acad. Sci. U.S.A.">
        <title>Comparative genomics of biotechnologically important yeasts.</title>
        <authorList>
            <person name="Riley R."/>
            <person name="Haridas S."/>
            <person name="Wolfe K.H."/>
            <person name="Lopes M.R."/>
            <person name="Hittinger C.T."/>
            <person name="Goeker M."/>
            <person name="Salamov A.A."/>
            <person name="Wisecaver J.H."/>
            <person name="Long T.M."/>
            <person name="Calvey C.H."/>
            <person name="Aerts A.L."/>
            <person name="Barry K.W."/>
            <person name="Choi C."/>
            <person name="Clum A."/>
            <person name="Coughlan A.Y."/>
            <person name="Deshpande S."/>
            <person name="Douglass A.P."/>
            <person name="Hanson S.J."/>
            <person name="Klenk H.-P."/>
            <person name="LaButti K.M."/>
            <person name="Lapidus A."/>
            <person name="Lindquist E.A."/>
            <person name="Lipzen A.M."/>
            <person name="Meier-Kolthoff J.P."/>
            <person name="Ohm R.A."/>
            <person name="Otillar R.P."/>
            <person name="Pangilinan J.L."/>
            <person name="Peng Y."/>
            <person name="Rokas A."/>
            <person name="Rosa C.A."/>
            <person name="Scheuner C."/>
            <person name="Sibirny A.A."/>
            <person name="Slot J.C."/>
            <person name="Stielow J.B."/>
            <person name="Sun H."/>
            <person name="Kurtzman C.P."/>
            <person name="Blackwell M."/>
            <person name="Grigoriev I.V."/>
            <person name="Jeffries T.W."/>
        </authorList>
    </citation>
    <scope>NUCLEOTIDE SEQUENCE [LARGE SCALE GENOMIC DNA]</scope>
    <source>
        <strain evidence="6 7">NRRL Y-11557</strain>
    </source>
</reference>
<dbReference type="GO" id="GO:0012505">
    <property type="term" value="C:endomembrane system"/>
    <property type="evidence" value="ECO:0007669"/>
    <property type="project" value="UniProtKB-SubCell"/>
</dbReference>
<sequence>MAMTTPESEEPTMMSWSSGLYALGAVIFNMDLRYVLIADIPINQSYGGQLQFLTILGVIASYITVTIGLLANIVGSPFLLRVKNILLLLSAPAEVLISILYGSISAFNRELLVPKTVTFFLPPQIDFGLHGAPAILLLIDFLYFSPNWTASPLAVLALYSSAGVGYWMWVHKTYSINSYFPYPLFEIVTTEQRALIFAGSIGILYGVFFALRKLHSVLNKAPVVKTEKTA</sequence>
<keyword evidence="7" id="KW-1185">Reference proteome</keyword>
<protein>
    <recommendedName>
        <fullName evidence="8">FAR-17a/AIG1-like protein</fullName>
    </recommendedName>
</protein>
<dbReference type="GO" id="GO:0016020">
    <property type="term" value="C:membrane"/>
    <property type="evidence" value="ECO:0007669"/>
    <property type="project" value="InterPro"/>
</dbReference>
<evidence type="ECO:0000313" key="7">
    <source>
        <dbReference type="Proteomes" id="UP000094385"/>
    </source>
</evidence>
<name>A0A1E3Q637_LIPST</name>
<dbReference type="STRING" id="675824.A0A1E3Q637"/>
<accession>A0A1E3Q637</accession>
<dbReference type="Pfam" id="PF04750">
    <property type="entry name" value="Far-17a_AIG1"/>
    <property type="match status" value="1"/>
</dbReference>
<evidence type="ECO:0000313" key="6">
    <source>
        <dbReference type="EMBL" id="ODQ73163.1"/>
    </source>
</evidence>
<evidence type="ECO:0000256" key="2">
    <source>
        <dbReference type="ARBA" id="ARBA00022692"/>
    </source>
</evidence>
<evidence type="ECO:0000256" key="5">
    <source>
        <dbReference type="SAM" id="Phobius"/>
    </source>
</evidence>
<feature type="transmembrane region" description="Helical" evidence="5">
    <location>
        <begin position="194"/>
        <end position="211"/>
    </location>
</feature>
<evidence type="ECO:0000256" key="4">
    <source>
        <dbReference type="ARBA" id="ARBA00023136"/>
    </source>
</evidence>
<gene>
    <name evidence="6" type="ORF">LIPSTDRAFT_71523</name>
</gene>
<feature type="transmembrane region" description="Helical" evidence="5">
    <location>
        <begin position="127"/>
        <end position="144"/>
    </location>
</feature>
<keyword evidence="4 5" id="KW-0472">Membrane</keyword>
<feature type="transmembrane region" description="Helical" evidence="5">
    <location>
        <begin position="85"/>
        <end position="107"/>
    </location>
</feature>
<evidence type="ECO:0000256" key="3">
    <source>
        <dbReference type="ARBA" id="ARBA00022989"/>
    </source>
</evidence>
<dbReference type="OrthoDB" id="1898221at2759"/>
<dbReference type="InterPro" id="IPR006838">
    <property type="entry name" value="ADTRP_AIG1"/>
</dbReference>
<comment type="subcellular location">
    <subcellularLocation>
        <location evidence="1">Endomembrane system</location>
        <topology evidence="1">Multi-pass membrane protein</topology>
    </subcellularLocation>
</comment>
<evidence type="ECO:0000256" key="1">
    <source>
        <dbReference type="ARBA" id="ARBA00004127"/>
    </source>
</evidence>
<dbReference type="Proteomes" id="UP000094385">
    <property type="component" value="Unassembled WGS sequence"/>
</dbReference>
<organism evidence="6 7">
    <name type="scientific">Lipomyces starkeyi NRRL Y-11557</name>
    <dbReference type="NCBI Taxonomy" id="675824"/>
    <lineage>
        <taxon>Eukaryota</taxon>
        <taxon>Fungi</taxon>
        <taxon>Dikarya</taxon>
        <taxon>Ascomycota</taxon>
        <taxon>Saccharomycotina</taxon>
        <taxon>Lipomycetes</taxon>
        <taxon>Lipomycetales</taxon>
        <taxon>Lipomycetaceae</taxon>
        <taxon>Lipomyces</taxon>
    </lineage>
</organism>
<dbReference type="PANTHER" id="PTHR10989">
    <property type="entry name" value="ANDROGEN-INDUCED PROTEIN 1-RELATED"/>
    <property type="match status" value="1"/>
</dbReference>
<feature type="transmembrane region" description="Helical" evidence="5">
    <location>
        <begin position="151"/>
        <end position="169"/>
    </location>
</feature>
<keyword evidence="3 5" id="KW-1133">Transmembrane helix</keyword>
<feature type="transmembrane region" description="Helical" evidence="5">
    <location>
        <begin position="50"/>
        <end position="73"/>
    </location>
</feature>
<dbReference type="PANTHER" id="PTHR10989:SF16">
    <property type="entry name" value="AT02829P-RELATED"/>
    <property type="match status" value="1"/>
</dbReference>
<dbReference type="EMBL" id="KV454294">
    <property type="protein sequence ID" value="ODQ73163.1"/>
    <property type="molecule type" value="Genomic_DNA"/>
</dbReference>
<keyword evidence="2 5" id="KW-0812">Transmembrane</keyword>